<protein>
    <submittedName>
        <fullName evidence="2">Uncharacterized protein</fullName>
    </submittedName>
</protein>
<comment type="caution">
    <text evidence="2">The sequence shown here is derived from an EMBL/GenBank/DDBJ whole genome shotgun (WGS) entry which is preliminary data.</text>
</comment>
<evidence type="ECO:0000313" key="3">
    <source>
        <dbReference type="Proteomes" id="UP000765509"/>
    </source>
</evidence>
<gene>
    <name evidence="2" type="ORF">O181_021540</name>
</gene>
<accession>A0A9Q3GX74</accession>
<reference evidence="2" key="1">
    <citation type="submission" date="2021-03" db="EMBL/GenBank/DDBJ databases">
        <title>Draft genome sequence of rust myrtle Austropuccinia psidii MF-1, a brazilian biotype.</title>
        <authorList>
            <person name="Quecine M.C."/>
            <person name="Pachon D.M.R."/>
            <person name="Bonatelli M.L."/>
            <person name="Correr F.H."/>
            <person name="Franceschini L.M."/>
            <person name="Leite T.F."/>
            <person name="Margarido G.R.A."/>
            <person name="Almeida C.A."/>
            <person name="Ferrarezi J.A."/>
            <person name="Labate C.A."/>
        </authorList>
    </citation>
    <scope>NUCLEOTIDE SEQUENCE</scope>
    <source>
        <strain evidence="2">MF-1</strain>
    </source>
</reference>
<dbReference type="EMBL" id="AVOT02006534">
    <property type="protein sequence ID" value="MBW0481825.1"/>
    <property type="molecule type" value="Genomic_DNA"/>
</dbReference>
<sequence length="95" mass="11327">MRNVLDIFKAAKDWKDSKTLIEQNEVRKKTGVRWSELNSLPYRNPNMHLALGILHNWLDISGFNGAFKMKCKRKKGVKRRDQKEEEAMLEQQQRR</sequence>
<feature type="compositionally biased region" description="Basic and acidic residues" evidence="1">
    <location>
        <begin position="79"/>
        <end position="95"/>
    </location>
</feature>
<feature type="region of interest" description="Disordered" evidence="1">
    <location>
        <begin position="73"/>
        <end position="95"/>
    </location>
</feature>
<dbReference type="Proteomes" id="UP000765509">
    <property type="component" value="Unassembled WGS sequence"/>
</dbReference>
<keyword evidence="3" id="KW-1185">Reference proteome</keyword>
<evidence type="ECO:0000313" key="2">
    <source>
        <dbReference type="EMBL" id="MBW0481825.1"/>
    </source>
</evidence>
<organism evidence="2 3">
    <name type="scientific">Austropuccinia psidii MF-1</name>
    <dbReference type="NCBI Taxonomy" id="1389203"/>
    <lineage>
        <taxon>Eukaryota</taxon>
        <taxon>Fungi</taxon>
        <taxon>Dikarya</taxon>
        <taxon>Basidiomycota</taxon>
        <taxon>Pucciniomycotina</taxon>
        <taxon>Pucciniomycetes</taxon>
        <taxon>Pucciniales</taxon>
        <taxon>Sphaerophragmiaceae</taxon>
        <taxon>Austropuccinia</taxon>
    </lineage>
</organism>
<dbReference type="AlphaFoldDB" id="A0A9Q3GX74"/>
<dbReference type="OrthoDB" id="8192078at2759"/>
<evidence type="ECO:0000256" key="1">
    <source>
        <dbReference type="SAM" id="MobiDB-lite"/>
    </source>
</evidence>
<proteinExistence type="predicted"/>
<name>A0A9Q3GX74_9BASI</name>